<dbReference type="PROSITE" id="PS51257">
    <property type="entry name" value="PROKAR_LIPOPROTEIN"/>
    <property type="match status" value="1"/>
</dbReference>
<evidence type="ECO:0000256" key="1">
    <source>
        <dbReference type="SAM" id="SignalP"/>
    </source>
</evidence>
<comment type="caution">
    <text evidence="2">The sequence shown here is derived from an EMBL/GenBank/DDBJ whole genome shotgun (WGS) entry which is preliminary data.</text>
</comment>
<accession>A0ABT4UH96</accession>
<dbReference type="Proteomes" id="UP001210231">
    <property type="component" value="Unassembled WGS sequence"/>
</dbReference>
<sequence length="188" mass="21521">MKLVKLAIVMSLFLTGCKESAQNKSTAVPDKEERPATPKDLTTDAFSNVETIPLPFMDSTNFENFKESKKLTDSEIDILKLKTINQDAANFFIRYKVPFSNTFRSVVVTYQLGEFELVTMLINYDTGYHIIDKLDIAYDEIAESQLRKQSLLEKNSIKVEDINWFEETSAKETVIYEISPEGKIIARK</sequence>
<evidence type="ECO:0000313" key="2">
    <source>
        <dbReference type="EMBL" id="MDA3614211.1"/>
    </source>
</evidence>
<feature type="chain" id="PRO_5047372866" description="DUF4292 domain-containing protein" evidence="1">
    <location>
        <begin position="22"/>
        <end position="188"/>
    </location>
</feature>
<dbReference type="RefSeq" id="WP_407030539.1">
    <property type="nucleotide sequence ID" value="NZ_JAQGEF010000005.1"/>
</dbReference>
<gene>
    <name evidence="2" type="ORF">O3P16_05290</name>
</gene>
<name>A0ABT4UH96_9BACT</name>
<keyword evidence="1" id="KW-0732">Signal</keyword>
<evidence type="ECO:0000313" key="3">
    <source>
        <dbReference type="Proteomes" id="UP001210231"/>
    </source>
</evidence>
<evidence type="ECO:0008006" key="4">
    <source>
        <dbReference type="Google" id="ProtNLM"/>
    </source>
</evidence>
<keyword evidence="3" id="KW-1185">Reference proteome</keyword>
<dbReference type="EMBL" id="JAQGEF010000005">
    <property type="protein sequence ID" value="MDA3614211.1"/>
    <property type="molecule type" value="Genomic_DNA"/>
</dbReference>
<proteinExistence type="predicted"/>
<protein>
    <recommendedName>
        <fullName evidence="4">DUF4292 domain-containing protein</fullName>
    </recommendedName>
</protein>
<reference evidence="2 3" key="1">
    <citation type="submission" date="2022-12" db="EMBL/GenBank/DDBJ databases">
        <title>Chitinophagaceae gen. sp. nov., a new member of the family Chitinophagaceae, isolated from soil in a chemical factory.</title>
        <authorList>
            <person name="Ke Z."/>
        </authorList>
    </citation>
    <scope>NUCLEOTIDE SEQUENCE [LARGE SCALE GENOMIC DNA]</scope>
    <source>
        <strain evidence="2 3">LY-5</strain>
    </source>
</reference>
<organism evidence="2 3">
    <name type="scientific">Polluticaenibacter yanchengensis</name>
    <dbReference type="NCBI Taxonomy" id="3014562"/>
    <lineage>
        <taxon>Bacteria</taxon>
        <taxon>Pseudomonadati</taxon>
        <taxon>Bacteroidota</taxon>
        <taxon>Chitinophagia</taxon>
        <taxon>Chitinophagales</taxon>
        <taxon>Chitinophagaceae</taxon>
        <taxon>Polluticaenibacter</taxon>
    </lineage>
</organism>
<feature type="signal peptide" evidence="1">
    <location>
        <begin position="1"/>
        <end position="21"/>
    </location>
</feature>